<dbReference type="InterPro" id="IPR027417">
    <property type="entry name" value="P-loop_NTPase"/>
</dbReference>
<dbReference type="EMBL" id="BARV01040913">
    <property type="protein sequence ID" value="GAI46978.1"/>
    <property type="molecule type" value="Genomic_DNA"/>
</dbReference>
<protein>
    <submittedName>
        <fullName evidence="1">Uncharacterized protein</fullName>
    </submittedName>
</protein>
<name>X1NTR3_9ZZZZ</name>
<organism evidence="1">
    <name type="scientific">marine sediment metagenome</name>
    <dbReference type="NCBI Taxonomy" id="412755"/>
    <lineage>
        <taxon>unclassified sequences</taxon>
        <taxon>metagenomes</taxon>
        <taxon>ecological metagenomes</taxon>
    </lineage>
</organism>
<dbReference type="PANTHER" id="PTHR43534">
    <property type="entry name" value="MIND SUPERFAMILY P-LOOP ATPASE CONTAINING AN INSERTED FERREDOXIN DOMAIN"/>
    <property type="match status" value="1"/>
</dbReference>
<feature type="non-terminal residue" evidence="1">
    <location>
        <position position="1"/>
    </location>
</feature>
<dbReference type="PANTHER" id="PTHR43534:SF1">
    <property type="entry name" value="4FE-4S CLUSTER CONTAINING PARA FAMILY ATPASE PROTEIN"/>
    <property type="match status" value="1"/>
</dbReference>
<proteinExistence type="predicted"/>
<dbReference type="SUPFAM" id="SSF52540">
    <property type="entry name" value="P-loop containing nucleoside triphosphate hydrolases"/>
    <property type="match status" value="1"/>
</dbReference>
<gene>
    <name evidence="1" type="ORF">S06H3_62166</name>
</gene>
<sequence>LFFLFRPFPSGFSDLKRVLEVVNHFNLPWGLIINKWDINSELSAEMEKWSGSKFLGKISYDKKIFKAIANLNPILKTNLKVKKEIKEIYSKLSRDLTSISA</sequence>
<dbReference type="AlphaFoldDB" id="X1NTR3"/>
<evidence type="ECO:0000313" key="1">
    <source>
        <dbReference type="EMBL" id="GAI46978.1"/>
    </source>
</evidence>
<accession>X1NTR3</accession>
<comment type="caution">
    <text evidence="1">The sequence shown here is derived from an EMBL/GenBank/DDBJ whole genome shotgun (WGS) entry which is preliminary data.</text>
</comment>
<reference evidence="1" key="1">
    <citation type="journal article" date="2014" name="Front. Microbiol.">
        <title>High frequency of phylogenetically diverse reductive dehalogenase-homologous genes in deep subseafloor sedimentary metagenomes.</title>
        <authorList>
            <person name="Kawai M."/>
            <person name="Futagami T."/>
            <person name="Toyoda A."/>
            <person name="Takaki Y."/>
            <person name="Nishi S."/>
            <person name="Hori S."/>
            <person name="Arai W."/>
            <person name="Tsubouchi T."/>
            <person name="Morono Y."/>
            <person name="Uchiyama I."/>
            <person name="Ito T."/>
            <person name="Fujiyama A."/>
            <person name="Inagaki F."/>
            <person name="Takami H."/>
        </authorList>
    </citation>
    <scope>NUCLEOTIDE SEQUENCE</scope>
    <source>
        <strain evidence="1">Expedition CK06-06</strain>
    </source>
</reference>
<dbReference type="Gene3D" id="3.40.50.300">
    <property type="entry name" value="P-loop containing nucleotide triphosphate hydrolases"/>
    <property type="match status" value="1"/>
</dbReference>